<gene>
    <name evidence="2" type="ORF">ABZZ21_42225</name>
</gene>
<sequence length="30" mass="3284">VGAQPTESEEVLSTALGGDWEFRGIRPPKR</sequence>
<evidence type="ECO:0000313" key="3">
    <source>
        <dbReference type="Proteomes" id="UP001550210"/>
    </source>
</evidence>
<comment type="caution">
    <text evidence="2">The sequence shown here is derived from an EMBL/GenBank/DDBJ whole genome shotgun (WGS) entry which is preliminary data.</text>
</comment>
<dbReference type="EMBL" id="JBEXPZ010000096">
    <property type="protein sequence ID" value="MET9851046.1"/>
    <property type="molecule type" value="Genomic_DNA"/>
</dbReference>
<dbReference type="GO" id="GO:0016787">
    <property type="term" value="F:hydrolase activity"/>
    <property type="evidence" value="ECO:0007669"/>
    <property type="project" value="UniProtKB-KW"/>
</dbReference>
<name>A0ABV2VB42_9ACTN</name>
<keyword evidence="2" id="KW-0378">Hydrolase</keyword>
<keyword evidence="3" id="KW-1185">Reference proteome</keyword>
<feature type="region of interest" description="Disordered" evidence="1">
    <location>
        <begin position="1"/>
        <end position="30"/>
    </location>
</feature>
<dbReference type="Proteomes" id="UP001550210">
    <property type="component" value="Unassembled WGS sequence"/>
</dbReference>
<accession>A0ABV2VB42</accession>
<organism evidence="2 3">
    <name type="scientific">Streptomyces ossamyceticus</name>
    <dbReference type="NCBI Taxonomy" id="249581"/>
    <lineage>
        <taxon>Bacteria</taxon>
        <taxon>Bacillati</taxon>
        <taxon>Actinomycetota</taxon>
        <taxon>Actinomycetes</taxon>
        <taxon>Kitasatosporales</taxon>
        <taxon>Streptomycetaceae</taxon>
        <taxon>Streptomyces</taxon>
    </lineage>
</organism>
<evidence type="ECO:0000313" key="2">
    <source>
        <dbReference type="EMBL" id="MET9851046.1"/>
    </source>
</evidence>
<feature type="non-terminal residue" evidence="2">
    <location>
        <position position="1"/>
    </location>
</feature>
<evidence type="ECO:0000256" key="1">
    <source>
        <dbReference type="SAM" id="MobiDB-lite"/>
    </source>
</evidence>
<proteinExistence type="predicted"/>
<protein>
    <submittedName>
        <fullName evidence="2">FAA hydrolase family protein</fullName>
    </submittedName>
</protein>
<reference evidence="2 3" key="1">
    <citation type="submission" date="2024-06" db="EMBL/GenBank/DDBJ databases">
        <title>The Natural Products Discovery Center: Release of the First 8490 Sequenced Strains for Exploring Actinobacteria Biosynthetic Diversity.</title>
        <authorList>
            <person name="Kalkreuter E."/>
            <person name="Kautsar S.A."/>
            <person name="Yang D."/>
            <person name="Bader C.D."/>
            <person name="Teijaro C.N."/>
            <person name="Fluegel L."/>
            <person name="Davis C.M."/>
            <person name="Simpson J.R."/>
            <person name="Lauterbach L."/>
            <person name="Steele A.D."/>
            <person name="Gui C."/>
            <person name="Meng S."/>
            <person name="Li G."/>
            <person name="Viehrig K."/>
            <person name="Ye F."/>
            <person name="Su P."/>
            <person name="Kiefer A.F."/>
            <person name="Nichols A."/>
            <person name="Cepeda A.J."/>
            <person name="Yan W."/>
            <person name="Fan B."/>
            <person name="Jiang Y."/>
            <person name="Adhikari A."/>
            <person name="Zheng C.-J."/>
            <person name="Schuster L."/>
            <person name="Cowan T.M."/>
            <person name="Smanski M.J."/>
            <person name="Chevrette M.G."/>
            <person name="De Carvalho L.P.S."/>
            <person name="Shen B."/>
        </authorList>
    </citation>
    <scope>NUCLEOTIDE SEQUENCE [LARGE SCALE GENOMIC DNA]</scope>
    <source>
        <strain evidence="2 3">NPDC006434</strain>
    </source>
</reference>